<keyword evidence="13" id="KW-1185">Reference proteome</keyword>
<evidence type="ECO:0000313" key="13">
    <source>
        <dbReference type="Proteomes" id="UP000299102"/>
    </source>
</evidence>
<dbReference type="EMBL" id="BGZK01001625">
    <property type="protein sequence ID" value="GBP83516.1"/>
    <property type="molecule type" value="Genomic_DNA"/>
</dbReference>
<accession>A0A4C1Z4I1</accession>
<evidence type="ECO:0000256" key="5">
    <source>
        <dbReference type="ARBA" id="ARBA00022964"/>
    </source>
</evidence>
<dbReference type="GO" id="GO:0005737">
    <property type="term" value="C:cytoplasm"/>
    <property type="evidence" value="ECO:0007669"/>
    <property type="project" value="TreeGrafter"/>
</dbReference>
<evidence type="ECO:0000256" key="8">
    <source>
        <dbReference type="ARBA" id="ARBA00029938"/>
    </source>
</evidence>
<evidence type="ECO:0000256" key="2">
    <source>
        <dbReference type="ARBA" id="ARBA00007443"/>
    </source>
</evidence>
<feature type="compositionally biased region" description="Basic and acidic residues" evidence="10">
    <location>
        <begin position="113"/>
        <end position="123"/>
    </location>
</feature>
<evidence type="ECO:0000256" key="10">
    <source>
        <dbReference type="SAM" id="MobiDB-lite"/>
    </source>
</evidence>
<evidence type="ECO:0000259" key="11">
    <source>
        <dbReference type="PROSITE" id="PS51471"/>
    </source>
</evidence>
<evidence type="ECO:0000256" key="6">
    <source>
        <dbReference type="ARBA" id="ARBA00023002"/>
    </source>
</evidence>
<keyword evidence="4" id="KW-0847">Vitamin C</keyword>
<dbReference type="SMART" id="SM00702">
    <property type="entry name" value="P4Hc"/>
    <property type="match status" value="1"/>
</dbReference>
<dbReference type="GO" id="GO:0031543">
    <property type="term" value="F:peptidyl-proline dioxygenase activity"/>
    <property type="evidence" value="ECO:0007669"/>
    <property type="project" value="TreeGrafter"/>
</dbReference>
<dbReference type="GO" id="GO:0031418">
    <property type="term" value="F:L-ascorbic acid binding"/>
    <property type="evidence" value="ECO:0007669"/>
    <property type="project" value="UniProtKB-KW"/>
</dbReference>
<dbReference type="OrthoDB" id="430522at2759"/>
<protein>
    <recommendedName>
        <fullName evidence="8">uS12 prolyl 3-hydroxylase</fullName>
    </recommendedName>
</protein>
<feature type="region of interest" description="Disordered" evidence="10">
    <location>
        <begin position="1"/>
        <end position="123"/>
    </location>
</feature>
<comment type="catalytic activity">
    <reaction evidence="9">
        <text>[ribosomal protein uS12]-L-proline + 2-oxoglutarate + O2 = [ribosomal protein uS12]-(3S)-3-hydroxy-L-proline + succinate + CO2</text>
        <dbReference type="Rhea" id="RHEA:54156"/>
        <dbReference type="Rhea" id="RHEA-COMP:13816"/>
        <dbReference type="Rhea" id="RHEA-COMP:13818"/>
        <dbReference type="ChEBI" id="CHEBI:15379"/>
        <dbReference type="ChEBI" id="CHEBI:16526"/>
        <dbReference type="ChEBI" id="CHEBI:16810"/>
        <dbReference type="ChEBI" id="CHEBI:30031"/>
        <dbReference type="ChEBI" id="CHEBI:50342"/>
        <dbReference type="ChEBI" id="CHEBI:85428"/>
    </reaction>
</comment>
<evidence type="ECO:0000256" key="1">
    <source>
        <dbReference type="ARBA" id="ARBA00001961"/>
    </source>
</evidence>
<dbReference type="PROSITE" id="PS51471">
    <property type="entry name" value="FE2OG_OXY"/>
    <property type="match status" value="1"/>
</dbReference>
<feature type="compositionally biased region" description="Low complexity" evidence="10">
    <location>
        <begin position="73"/>
        <end position="84"/>
    </location>
</feature>
<comment type="cofactor">
    <cofactor evidence="1">
        <name>L-ascorbate</name>
        <dbReference type="ChEBI" id="CHEBI:38290"/>
    </cofactor>
</comment>
<evidence type="ECO:0000256" key="3">
    <source>
        <dbReference type="ARBA" id="ARBA00022723"/>
    </source>
</evidence>
<comment type="similarity">
    <text evidence="2">Belongs to the TPA1 family.</text>
</comment>
<organism evidence="12 13">
    <name type="scientific">Eumeta variegata</name>
    <name type="common">Bagworm moth</name>
    <name type="synonym">Eumeta japonica</name>
    <dbReference type="NCBI Taxonomy" id="151549"/>
    <lineage>
        <taxon>Eukaryota</taxon>
        <taxon>Metazoa</taxon>
        <taxon>Ecdysozoa</taxon>
        <taxon>Arthropoda</taxon>
        <taxon>Hexapoda</taxon>
        <taxon>Insecta</taxon>
        <taxon>Pterygota</taxon>
        <taxon>Neoptera</taxon>
        <taxon>Endopterygota</taxon>
        <taxon>Lepidoptera</taxon>
        <taxon>Glossata</taxon>
        <taxon>Ditrysia</taxon>
        <taxon>Tineoidea</taxon>
        <taxon>Psychidae</taxon>
        <taxon>Oiketicinae</taxon>
        <taxon>Eumeta</taxon>
    </lineage>
</organism>
<dbReference type="STRING" id="151549.A0A4C1Z4I1"/>
<dbReference type="Gene3D" id="2.60.120.620">
    <property type="entry name" value="q2cbj1_9rhob like domain"/>
    <property type="match status" value="2"/>
</dbReference>
<dbReference type="PANTHER" id="PTHR12117">
    <property type="entry name" value="HISTONE ACETYLTRANSFERASE COMPLEX"/>
    <property type="match status" value="1"/>
</dbReference>
<evidence type="ECO:0000256" key="9">
    <source>
        <dbReference type="ARBA" id="ARBA00047444"/>
    </source>
</evidence>
<dbReference type="InterPro" id="IPR051842">
    <property type="entry name" value="uS12_prolyl_hydroxylase"/>
</dbReference>
<comment type="caution">
    <text evidence="12">The sequence shown here is derived from an EMBL/GenBank/DDBJ whole genome shotgun (WGS) entry which is preliminary data.</text>
</comment>
<dbReference type="InterPro" id="IPR039558">
    <property type="entry name" value="TPA1/OFD1_N"/>
</dbReference>
<dbReference type="AlphaFoldDB" id="A0A4C1Z4I1"/>
<evidence type="ECO:0000256" key="4">
    <source>
        <dbReference type="ARBA" id="ARBA00022896"/>
    </source>
</evidence>
<dbReference type="InterPro" id="IPR005123">
    <property type="entry name" value="Oxoglu/Fe-dep_dioxygenase_dom"/>
</dbReference>
<evidence type="ECO:0000256" key="7">
    <source>
        <dbReference type="ARBA" id="ARBA00023004"/>
    </source>
</evidence>
<feature type="compositionally biased region" description="Low complexity" evidence="10">
    <location>
        <begin position="12"/>
        <end position="27"/>
    </location>
</feature>
<dbReference type="InterPro" id="IPR019601">
    <property type="entry name" value="Oxoglutarate/Fe-dep_Oase_C"/>
</dbReference>
<dbReference type="Pfam" id="PF10637">
    <property type="entry name" value="Ofd1_CTDD"/>
    <property type="match status" value="1"/>
</dbReference>
<dbReference type="Pfam" id="PF13661">
    <property type="entry name" value="2OG-FeII_Oxy_4"/>
    <property type="match status" value="1"/>
</dbReference>
<name>A0A4C1Z4I1_EUMVA</name>
<keyword evidence="6" id="KW-0560">Oxidoreductase</keyword>
<keyword evidence="7" id="KW-0408">Iron</keyword>
<evidence type="ECO:0000313" key="12">
    <source>
        <dbReference type="EMBL" id="GBP83516.1"/>
    </source>
</evidence>
<feature type="compositionally biased region" description="Basic and acidic residues" evidence="10">
    <location>
        <begin position="1"/>
        <end position="10"/>
    </location>
</feature>
<feature type="domain" description="Fe2OG dioxygenase" evidence="11">
    <location>
        <begin position="231"/>
        <end position="371"/>
    </location>
</feature>
<keyword evidence="3" id="KW-0479">Metal-binding</keyword>
<dbReference type="GO" id="GO:0006449">
    <property type="term" value="P:regulation of translational termination"/>
    <property type="evidence" value="ECO:0007669"/>
    <property type="project" value="TreeGrafter"/>
</dbReference>
<gene>
    <name evidence="12" type="primary">sud1</name>
    <name evidence="12" type="ORF">EVAR_98861_1</name>
</gene>
<sequence>MSSPARRDSGDGEASTAAAEKSGAADSGRARAAKRPLPDTVIEISDSDDSSVCAVNSYQASPGEVKRIRGGDDYSSSSSSYSSDSDSECEDDSVVLHESAPVPPRAPLNPRAPRTDDPQFNPRLKDSEFMEKITDYWRGSKECETDDVTLITDPFRLCRLHNFLANPEIIDNIVDDMNTLDWTRKKMDLYEFHQTADLARLTWQRSIRGIYELLKTQLMSWAAAVMGERLTHVSASCSLYGPGDHLLVHDDLLADRRVAFIFYLAPWKPRLRPRGRPLENGAGDHALVDKGDSVYVDAETEATGGWTADMGGALEMLARDSHGRPSQVVRTLTPANNSLVLFRVGSETFHQVSEVTSLELPRLSINGWFHGPAPTESTAETPDADELPALVRPHSHVVVLNEWVETTYMCARARGRVQAQMERASEVQLHGFLQASRVHELLEALAAPDVPWERAGPPDRCRYERLPAEWAACSEPHPARNLLRLVSGTAFYRLLADCTDLRLTGHRGLELQRWAAGDYTLLPVRTHYASSRLETLLYLGGVENAGAPAGGSTTFVAPEEADEGSAGAGGALVTVAPAANALALVFCEAGVARFTKYVSRLTPPPRDRFYLLTVTYCE</sequence>
<proteinExistence type="inferred from homology"/>
<keyword evidence="5" id="KW-0223">Dioxygenase</keyword>
<reference evidence="12 13" key="1">
    <citation type="journal article" date="2019" name="Commun. Biol.">
        <title>The bagworm genome reveals a unique fibroin gene that provides high tensile strength.</title>
        <authorList>
            <person name="Kono N."/>
            <person name="Nakamura H."/>
            <person name="Ohtoshi R."/>
            <person name="Tomita M."/>
            <person name="Numata K."/>
            <person name="Arakawa K."/>
        </authorList>
    </citation>
    <scope>NUCLEOTIDE SEQUENCE [LARGE SCALE GENOMIC DNA]</scope>
</reference>
<dbReference type="InterPro" id="IPR006620">
    <property type="entry name" value="Pro_4_hyd_alph"/>
</dbReference>
<dbReference type="GO" id="GO:0005506">
    <property type="term" value="F:iron ion binding"/>
    <property type="evidence" value="ECO:0007669"/>
    <property type="project" value="InterPro"/>
</dbReference>
<dbReference type="PANTHER" id="PTHR12117:SF0">
    <property type="entry name" value="PROLYL 3-HYDROXYLASE OGFOD1"/>
    <property type="match status" value="1"/>
</dbReference>
<dbReference type="Proteomes" id="UP000299102">
    <property type="component" value="Unassembled WGS sequence"/>
</dbReference>